<dbReference type="Proteomes" id="UP000556436">
    <property type="component" value="Unassembled WGS sequence"/>
</dbReference>
<evidence type="ECO:0000313" key="2">
    <source>
        <dbReference type="EMBL" id="MBB4889927.1"/>
    </source>
</evidence>
<feature type="compositionally biased region" description="Pro residues" evidence="1">
    <location>
        <begin position="11"/>
        <end position="22"/>
    </location>
</feature>
<protein>
    <submittedName>
        <fullName evidence="2">Uncharacterized protein</fullName>
    </submittedName>
</protein>
<name>A0A7W7LHB6_STRNE</name>
<gene>
    <name evidence="2" type="ORF">FHS38_006005</name>
</gene>
<organism evidence="2 3">
    <name type="scientific">Streptomyces netropsis</name>
    <name type="common">Streptoverticillium netropsis</name>
    <dbReference type="NCBI Taxonomy" id="55404"/>
    <lineage>
        <taxon>Bacteria</taxon>
        <taxon>Bacillati</taxon>
        <taxon>Actinomycetota</taxon>
        <taxon>Actinomycetes</taxon>
        <taxon>Kitasatosporales</taxon>
        <taxon>Streptomycetaceae</taxon>
        <taxon>Streptomyces</taxon>
    </lineage>
</organism>
<reference evidence="2 3" key="1">
    <citation type="submission" date="2020-08" db="EMBL/GenBank/DDBJ databases">
        <title>Genomic Encyclopedia of Type Strains, Phase III (KMG-III): the genomes of soil and plant-associated and newly described type strains.</title>
        <authorList>
            <person name="Whitman W."/>
        </authorList>
    </citation>
    <scope>NUCLEOTIDE SEQUENCE [LARGE SCALE GENOMIC DNA]</scope>
    <source>
        <strain evidence="2 3">CECT 3265</strain>
    </source>
</reference>
<feature type="region of interest" description="Disordered" evidence="1">
    <location>
        <begin position="1"/>
        <end position="55"/>
    </location>
</feature>
<accession>A0A7W7LHB6</accession>
<keyword evidence="3" id="KW-1185">Reference proteome</keyword>
<evidence type="ECO:0000313" key="3">
    <source>
        <dbReference type="Proteomes" id="UP000556436"/>
    </source>
</evidence>
<dbReference type="EMBL" id="JACHJG010000016">
    <property type="protein sequence ID" value="MBB4889927.1"/>
    <property type="molecule type" value="Genomic_DNA"/>
</dbReference>
<sequence length="119" mass="12775">MTAPARSPFKSPTPPTGQPNPAKPTRAPDGSGAPKLAARQGVHSALRPEPHQADGRYPVAWLHITAPPERNVTPYATSWCQCGHEASAMGHRAVLRLINDHTEHRAVCPLRTAEGRNPA</sequence>
<dbReference type="AlphaFoldDB" id="A0A7W7LHB6"/>
<comment type="caution">
    <text evidence="2">The sequence shown here is derived from an EMBL/GenBank/DDBJ whole genome shotgun (WGS) entry which is preliminary data.</text>
</comment>
<evidence type="ECO:0000256" key="1">
    <source>
        <dbReference type="SAM" id="MobiDB-lite"/>
    </source>
</evidence>
<proteinExistence type="predicted"/>
<dbReference type="RefSeq" id="WP_184738740.1">
    <property type="nucleotide sequence ID" value="NZ_BMRW01000014.1"/>
</dbReference>